<feature type="domain" description="THIF-type NAD/FAD binding fold" evidence="2">
    <location>
        <begin position="123"/>
        <end position="598"/>
    </location>
</feature>
<dbReference type="GO" id="GO:0045116">
    <property type="term" value="P:protein neddylation"/>
    <property type="evidence" value="ECO:0007669"/>
    <property type="project" value="TreeGrafter"/>
</dbReference>
<gene>
    <name evidence="3" type="ORF">S7711_01891</name>
</gene>
<feature type="compositionally biased region" description="Basic residues" evidence="1">
    <location>
        <begin position="91"/>
        <end position="103"/>
    </location>
</feature>
<name>A0A084AMR8_STACB</name>
<dbReference type="InterPro" id="IPR000594">
    <property type="entry name" value="ThiF_NAD_FAD-bd"/>
</dbReference>
<organism evidence="3 4">
    <name type="scientific">Stachybotrys chartarum (strain CBS 109288 / IBT 7711)</name>
    <name type="common">Toxic black mold</name>
    <name type="synonym">Stilbospora chartarum</name>
    <dbReference type="NCBI Taxonomy" id="1280523"/>
    <lineage>
        <taxon>Eukaryota</taxon>
        <taxon>Fungi</taxon>
        <taxon>Dikarya</taxon>
        <taxon>Ascomycota</taxon>
        <taxon>Pezizomycotina</taxon>
        <taxon>Sordariomycetes</taxon>
        <taxon>Hypocreomycetidae</taxon>
        <taxon>Hypocreales</taxon>
        <taxon>Stachybotryaceae</taxon>
        <taxon>Stachybotrys</taxon>
    </lineage>
</organism>
<accession>A0A084AMR8</accession>
<dbReference type="Gene3D" id="3.40.50.720">
    <property type="entry name" value="NAD(P)-binding Rossmann-like Domain"/>
    <property type="match status" value="1"/>
</dbReference>
<dbReference type="Proteomes" id="UP000028045">
    <property type="component" value="Unassembled WGS sequence"/>
</dbReference>
<dbReference type="Gene3D" id="3.40.50.12550">
    <property type="entry name" value="Ubiquitin-activating enzyme E1, inactive adenylation domain, subdomain 2"/>
    <property type="match status" value="1"/>
</dbReference>
<keyword evidence="4" id="KW-1185">Reference proteome</keyword>
<dbReference type="Pfam" id="PF00899">
    <property type="entry name" value="ThiF"/>
    <property type="match status" value="1"/>
</dbReference>
<sequence length="601" mass="66204">MHLSLSLPTPPEPPQSASQTSFRKPHLGALTGVCTTARPPLPRTTFKGNGTRGDRADASGPAWTVGEGEEVRPPAAAVGRHGPGSAGVGKHPPRQQRLRHRGRRDAQEPHPSRFVLVFHFIRGVPALLTRLPSGIGRFTIADEATVTDADLGVNFFLDESSRGRPRAQSCTEFLQELNPDVEGDWFPREKVPLDLGQLFGASPEFTLIIYTYPLPEEQVRLIQQYSAQHKIPTISVHNVGFYAYFSVSLPGVFPIVDTHPDETATTDLRLLSPWPELSDFAQQMTQDIDQLDNHKHGHLPMVAILLHYLDIWRQDHEGRYPTAYSDKLAFRNQVSDAMRRDNPEGGEENFEEAVAAVMKHVVQPSLPGSLREVFDYKHEENNIRSSFWVIAEAVRQFYNKNNRLPVPGGLPDMKAQSEVYIQLQNIYKDKARRDAGEVLAAVRSMPGGNDIDAAEVELFCTNARFIKLVNSAHQSRASLNETVERELGNDEIAAAAGPEMPLSLIPVYLALSATSHTPTATPQEILASACSRAPAAVGNERVEQAAQEVARAAGGELHNIAAVMGGMVAQEVIKIVTQQYVPVDNTCIFDGIESRCQVLRL</sequence>
<dbReference type="EMBL" id="KL648650">
    <property type="protein sequence ID" value="KEY66597.1"/>
    <property type="molecule type" value="Genomic_DNA"/>
</dbReference>
<proteinExistence type="predicted"/>
<dbReference type="OrthoDB" id="1708823at2759"/>
<dbReference type="PANTHER" id="PTHR10953:SF29">
    <property type="entry name" value="NEDD8-ACTIVATING ENZYME E1 REGULATORY SUBUNIT"/>
    <property type="match status" value="1"/>
</dbReference>
<dbReference type="SUPFAM" id="SSF69572">
    <property type="entry name" value="Activating enzymes of the ubiquitin-like proteins"/>
    <property type="match status" value="1"/>
</dbReference>
<dbReference type="AlphaFoldDB" id="A0A084AMR8"/>
<evidence type="ECO:0000313" key="4">
    <source>
        <dbReference type="Proteomes" id="UP000028045"/>
    </source>
</evidence>
<evidence type="ECO:0000259" key="2">
    <source>
        <dbReference type="Pfam" id="PF00899"/>
    </source>
</evidence>
<evidence type="ECO:0000256" key="1">
    <source>
        <dbReference type="SAM" id="MobiDB-lite"/>
    </source>
</evidence>
<feature type="region of interest" description="Disordered" evidence="1">
    <location>
        <begin position="1"/>
        <end position="108"/>
    </location>
</feature>
<protein>
    <recommendedName>
        <fullName evidence="2">THIF-type NAD/FAD binding fold domain-containing protein</fullName>
    </recommendedName>
</protein>
<reference evidence="3 4" key="1">
    <citation type="journal article" date="2014" name="BMC Genomics">
        <title>Comparative genome sequencing reveals chemotype-specific gene clusters in the toxigenic black mold Stachybotrys.</title>
        <authorList>
            <person name="Semeiks J."/>
            <person name="Borek D."/>
            <person name="Otwinowski Z."/>
            <person name="Grishin N.V."/>
        </authorList>
    </citation>
    <scope>NUCLEOTIDE SEQUENCE [LARGE SCALE GENOMIC DNA]</scope>
    <source>
        <strain evidence="4">CBS 109288 / IBT 7711</strain>
    </source>
</reference>
<evidence type="ECO:0000313" key="3">
    <source>
        <dbReference type="EMBL" id="KEY66597.1"/>
    </source>
</evidence>
<dbReference type="HOGENOM" id="CLU_019618_2_1_1"/>
<dbReference type="GO" id="GO:0019781">
    <property type="term" value="F:NEDD8 activating enzyme activity"/>
    <property type="evidence" value="ECO:0007669"/>
    <property type="project" value="TreeGrafter"/>
</dbReference>
<dbReference type="InterPro" id="IPR035985">
    <property type="entry name" value="Ubiquitin-activating_enz"/>
</dbReference>
<dbReference type="GO" id="GO:0005737">
    <property type="term" value="C:cytoplasm"/>
    <property type="evidence" value="ECO:0007669"/>
    <property type="project" value="TreeGrafter"/>
</dbReference>
<dbReference type="InterPro" id="IPR045886">
    <property type="entry name" value="ThiF/MoeB/HesA"/>
</dbReference>
<dbReference type="PANTHER" id="PTHR10953">
    <property type="entry name" value="UBIQUITIN-ACTIVATING ENZYME E1"/>
    <property type="match status" value="1"/>
</dbReference>